<dbReference type="Proteomes" id="UP001198242">
    <property type="component" value="Unassembled WGS sequence"/>
</dbReference>
<name>A0AAE3DWG6_9FIRM</name>
<dbReference type="Pfam" id="PF16335">
    <property type="entry name" value="GtaA_6_Hairpin"/>
    <property type="match status" value="1"/>
</dbReference>
<evidence type="ECO:0000313" key="4">
    <source>
        <dbReference type="EMBL" id="MCC2209208.1"/>
    </source>
</evidence>
<feature type="domain" description="DUF4964" evidence="1">
    <location>
        <begin position="4"/>
        <end position="65"/>
    </location>
</feature>
<dbReference type="RefSeq" id="WP_308455610.1">
    <property type="nucleotide sequence ID" value="NZ_JAJEQM010000001.1"/>
</dbReference>
<dbReference type="AlphaFoldDB" id="A0AAE3DWG6"/>
<protein>
    <submittedName>
        <fullName evidence="4">DUF4965 domain-containing protein</fullName>
    </submittedName>
</protein>
<evidence type="ECO:0000259" key="2">
    <source>
        <dbReference type="Pfam" id="PF16335"/>
    </source>
</evidence>
<evidence type="ECO:0000259" key="1">
    <source>
        <dbReference type="Pfam" id="PF16334"/>
    </source>
</evidence>
<organism evidence="4 5">
    <name type="scientific">Hominilimicola fabiformis</name>
    <dbReference type="NCBI Taxonomy" id="2885356"/>
    <lineage>
        <taxon>Bacteria</taxon>
        <taxon>Bacillati</taxon>
        <taxon>Bacillota</taxon>
        <taxon>Clostridia</taxon>
        <taxon>Eubacteriales</taxon>
        <taxon>Oscillospiraceae</taxon>
        <taxon>Hominilimicola</taxon>
    </lineage>
</organism>
<dbReference type="PANTHER" id="PTHR31987:SF1">
    <property type="entry name" value="GLUTAMINASE A"/>
    <property type="match status" value="1"/>
</dbReference>
<comment type="caution">
    <text evidence="4">The sequence shown here is derived from an EMBL/GenBank/DDBJ whole genome shotgun (WGS) entry which is preliminary data.</text>
</comment>
<evidence type="ECO:0000259" key="3">
    <source>
        <dbReference type="Pfam" id="PF17168"/>
    </source>
</evidence>
<feature type="domain" description="Glutaminase A central" evidence="2">
    <location>
        <begin position="305"/>
        <end position="637"/>
    </location>
</feature>
<dbReference type="InterPro" id="IPR033433">
    <property type="entry name" value="GtaA_N"/>
</dbReference>
<dbReference type="InterPro" id="IPR032515">
    <property type="entry name" value="DUF4964"/>
</dbReference>
<dbReference type="EMBL" id="JAJEQM010000001">
    <property type="protein sequence ID" value="MCC2209208.1"/>
    <property type="molecule type" value="Genomic_DNA"/>
</dbReference>
<proteinExistence type="predicted"/>
<dbReference type="Pfam" id="PF17168">
    <property type="entry name" value="DUF5127"/>
    <property type="match status" value="1"/>
</dbReference>
<gene>
    <name evidence="4" type="ORF">LKE05_00120</name>
</gene>
<sequence length="640" mass="73758">MQNTKQKKSNFRASAVPLVTVDPYFSVWSFSDTLYGDATRHWTGRENRMNAGIIIDNTYYSLMGTFHSSKRQVFSGLEVIEQKSINISPLITTYEFENELARVKLEFITPLLLREIDILSRPLSYIEYTVEIKDKNVHDVRFYFDISPECCVTDWTQEVELKSSEFGIFCGNTEQKVLGRTGDNICIDWGYLHLIHKDARFIQRGIDLYKCRFVMSEADTKKTYNAFNEAVVMAVVTEEMSGVIAIAYDDIKSIEYFGTHLDDFYKESDGSFNNMVKKAVSQYREIKKKCVLFSEELSEEASKVSTEYEKIISLIYRQVIAAHKLVRDTDGNILFISKECFSNGCAATLDVSYPSMPMLLKYNPELVKGMLLPIIKVARSGNWDKEFAPHDAGCYPCLNGQAYEKESDAQMPVEECGNILIMTAVLCNTLGNNDFAEENEDLLKKWAEYLIENGYDPGDQLCTDDFAGKWPHNCNLSIKSIIAIGAYGKLFDDRRFTDIAKKYAELWVKDTYAEKGTLLAFDRKDTWSIKYNIIWDKLLNLGLFPKEVYKKEVEAYKAKMCRYGVPLDCRSDYAKTDWQAWTTVMTEDSEYTETVYRKIYDYINETVDRAPVSDWYSAERGRQYVFQNRSVLGALFINIM</sequence>
<dbReference type="InterPro" id="IPR008928">
    <property type="entry name" value="6-hairpin_glycosidase_sf"/>
</dbReference>
<evidence type="ECO:0000313" key="5">
    <source>
        <dbReference type="Proteomes" id="UP001198242"/>
    </source>
</evidence>
<dbReference type="InterPro" id="IPR052743">
    <property type="entry name" value="Glutaminase_GtaA"/>
</dbReference>
<dbReference type="GO" id="GO:0005975">
    <property type="term" value="P:carbohydrate metabolic process"/>
    <property type="evidence" value="ECO:0007669"/>
    <property type="project" value="InterPro"/>
</dbReference>
<dbReference type="Pfam" id="PF16334">
    <property type="entry name" value="DUF4964"/>
    <property type="match status" value="1"/>
</dbReference>
<dbReference type="InterPro" id="IPR032514">
    <property type="entry name" value="GtaA_central"/>
</dbReference>
<reference evidence="4 5" key="1">
    <citation type="submission" date="2021-10" db="EMBL/GenBank/DDBJ databases">
        <title>Anaerobic single-cell dispensing facilitates the cultivation of human gut bacteria.</title>
        <authorList>
            <person name="Afrizal A."/>
        </authorList>
    </citation>
    <scope>NUCLEOTIDE SEQUENCE [LARGE SCALE GENOMIC DNA]</scope>
    <source>
        <strain evidence="4 5">CLA-AA-H232</strain>
    </source>
</reference>
<dbReference type="SUPFAM" id="SSF48208">
    <property type="entry name" value="Six-hairpin glycosidases"/>
    <property type="match status" value="1"/>
</dbReference>
<feature type="domain" description="Glutaminase A N-terminal" evidence="3">
    <location>
        <begin position="92"/>
        <end position="298"/>
    </location>
</feature>
<accession>A0AAE3DWG6</accession>
<dbReference type="PANTHER" id="PTHR31987">
    <property type="entry name" value="GLUTAMINASE A-RELATED"/>
    <property type="match status" value="1"/>
</dbReference>
<keyword evidence="5" id="KW-1185">Reference proteome</keyword>